<name>A0A0D2JJ55_9CHLO</name>
<dbReference type="RefSeq" id="XP_013898362.1">
    <property type="nucleotide sequence ID" value="XM_014042908.1"/>
</dbReference>
<dbReference type="Gene3D" id="3.40.50.300">
    <property type="entry name" value="P-loop containing nucleotide triphosphate hydrolases"/>
    <property type="match status" value="1"/>
</dbReference>
<dbReference type="HAMAP" id="MF_00185">
    <property type="entry name" value="IPP_trans"/>
    <property type="match status" value="1"/>
</dbReference>
<dbReference type="GO" id="GO:0005524">
    <property type="term" value="F:ATP binding"/>
    <property type="evidence" value="ECO:0007669"/>
    <property type="project" value="UniProtKB-KW"/>
</dbReference>
<evidence type="ECO:0000256" key="6">
    <source>
        <dbReference type="ARBA" id="ARBA00022741"/>
    </source>
</evidence>
<evidence type="ECO:0000256" key="3">
    <source>
        <dbReference type="ARBA" id="ARBA00012665"/>
    </source>
</evidence>
<dbReference type="InterPro" id="IPR039657">
    <property type="entry name" value="Dimethylallyltransferase"/>
</dbReference>
<evidence type="ECO:0000256" key="1">
    <source>
        <dbReference type="ARBA" id="ARBA00001946"/>
    </source>
</evidence>
<dbReference type="EMBL" id="KK101876">
    <property type="protein sequence ID" value="KIY99342.1"/>
    <property type="molecule type" value="Genomic_DNA"/>
</dbReference>
<dbReference type="PANTHER" id="PTHR11088">
    <property type="entry name" value="TRNA DIMETHYLALLYLTRANSFERASE"/>
    <property type="match status" value="1"/>
</dbReference>
<proteinExistence type="inferred from homology"/>
<dbReference type="PANTHER" id="PTHR11088:SF60">
    <property type="entry name" value="TRNA DIMETHYLALLYLTRANSFERASE"/>
    <property type="match status" value="1"/>
</dbReference>
<evidence type="ECO:0000256" key="7">
    <source>
        <dbReference type="ARBA" id="ARBA00022840"/>
    </source>
</evidence>
<evidence type="ECO:0000256" key="8">
    <source>
        <dbReference type="ARBA" id="ARBA00022842"/>
    </source>
</evidence>
<evidence type="ECO:0000313" key="12">
    <source>
        <dbReference type="Proteomes" id="UP000054498"/>
    </source>
</evidence>
<keyword evidence="7" id="KW-0067">ATP-binding</keyword>
<dbReference type="Pfam" id="PF01715">
    <property type="entry name" value="IPPT"/>
    <property type="match status" value="2"/>
</dbReference>
<dbReference type="OrthoDB" id="775260at2759"/>
<accession>A0A0D2JJ55</accession>
<dbReference type="Proteomes" id="UP000054498">
    <property type="component" value="Unassembled WGS sequence"/>
</dbReference>
<feature type="compositionally biased region" description="Low complexity" evidence="10">
    <location>
        <begin position="556"/>
        <end position="573"/>
    </location>
</feature>
<keyword evidence="6" id="KW-0547">Nucleotide-binding</keyword>
<protein>
    <recommendedName>
        <fullName evidence="3">tRNA dimethylallyltransferase</fullName>
        <ecNumber evidence="3">2.5.1.75</ecNumber>
    </recommendedName>
</protein>
<dbReference type="GO" id="GO:0052381">
    <property type="term" value="F:tRNA dimethylallyltransferase activity"/>
    <property type="evidence" value="ECO:0007669"/>
    <property type="project" value="UniProtKB-EC"/>
</dbReference>
<feature type="compositionally biased region" description="Low complexity" evidence="10">
    <location>
        <begin position="219"/>
        <end position="237"/>
    </location>
</feature>
<keyword evidence="12" id="KW-1185">Reference proteome</keyword>
<feature type="region of interest" description="Disordered" evidence="10">
    <location>
        <begin position="521"/>
        <end position="573"/>
    </location>
</feature>
<evidence type="ECO:0000256" key="9">
    <source>
        <dbReference type="ARBA" id="ARBA00049563"/>
    </source>
</evidence>
<evidence type="ECO:0000313" key="11">
    <source>
        <dbReference type="EMBL" id="KIY99342.1"/>
    </source>
</evidence>
<evidence type="ECO:0000256" key="2">
    <source>
        <dbReference type="ARBA" id="ARBA00005842"/>
    </source>
</evidence>
<keyword evidence="8" id="KW-0460">Magnesium</keyword>
<evidence type="ECO:0000256" key="4">
    <source>
        <dbReference type="ARBA" id="ARBA00022679"/>
    </source>
</evidence>
<comment type="similarity">
    <text evidence="2">Belongs to the IPP transferase family.</text>
</comment>
<dbReference type="EC" id="2.5.1.75" evidence="3"/>
<feature type="region of interest" description="Disordered" evidence="10">
    <location>
        <begin position="153"/>
        <end position="280"/>
    </location>
</feature>
<reference evidence="11 12" key="1">
    <citation type="journal article" date="2013" name="BMC Genomics">
        <title>Reconstruction of the lipid metabolism for the microalga Monoraphidium neglectum from its genome sequence reveals characteristics suitable for biofuel production.</title>
        <authorList>
            <person name="Bogen C."/>
            <person name="Al-Dilaimi A."/>
            <person name="Albersmeier A."/>
            <person name="Wichmann J."/>
            <person name="Grundmann M."/>
            <person name="Rupp O."/>
            <person name="Lauersen K.J."/>
            <person name="Blifernez-Klassen O."/>
            <person name="Kalinowski J."/>
            <person name="Goesmann A."/>
            <person name="Mussgnug J.H."/>
            <person name="Kruse O."/>
        </authorList>
    </citation>
    <scope>NUCLEOTIDE SEQUENCE [LARGE SCALE GENOMIC DNA]</scope>
    <source>
        <strain evidence="11 12">SAG 48.87</strain>
    </source>
</reference>
<dbReference type="InterPro" id="IPR018022">
    <property type="entry name" value="IPT"/>
</dbReference>
<organism evidence="11 12">
    <name type="scientific">Monoraphidium neglectum</name>
    <dbReference type="NCBI Taxonomy" id="145388"/>
    <lineage>
        <taxon>Eukaryota</taxon>
        <taxon>Viridiplantae</taxon>
        <taxon>Chlorophyta</taxon>
        <taxon>core chlorophytes</taxon>
        <taxon>Chlorophyceae</taxon>
        <taxon>CS clade</taxon>
        <taxon>Sphaeropleales</taxon>
        <taxon>Selenastraceae</taxon>
        <taxon>Monoraphidium</taxon>
    </lineage>
</organism>
<sequence>MHRGCEATADRTVVAGTAKPKVIIVTGPTAVGKTKIGLELAKRLGGEVISADSVQLPESQRQGIPHHLIDVLPPTAEFSAGEFYEVGRRATAEIIRRGKVPIVVGGTGFYLRWFMYGKAQTPQSSPELRAKVASLIQEAWAKAAEAAALTAALGPQQEEGEPVAPWEQHKRARQQREQAQQGGSGSAGSAGDGVAGEAGGPTSTSAAEHPQTPGELQREQQQQQEQQQQEQQQAEQQWGTKEHHRQWRAQCKERRRAAREAAPPTPEQLADRNMPPDPPANLSREQLWDAAVGVVAGLGDPDAAERVRAERHNWYRLQRVCQILLQNGGKRMSEMDVDTEKELDYDFRCFFLHRPRRQLYDKIAYRVEEMVAGGLLREARWLMSLGVTAGSCNAARAIGYRQALEFMQEAQQQGGAATQEQLSQMIMKIGAATRKLVKNQHTWFRDDGAFLWVDNSAPEEDVLRLILGEIEKPEHQGNCGDSGRLDKEAARAMREYIQPLVLFKDQQRVARALAEVQELLGGSGGAGREGGERGRGGGAGDQSGPDGELLGGATVAEPAADAPGGSAASEAPV</sequence>
<dbReference type="GO" id="GO:0009691">
    <property type="term" value="P:cytokinin biosynthetic process"/>
    <property type="evidence" value="ECO:0007669"/>
    <property type="project" value="TreeGrafter"/>
</dbReference>
<gene>
    <name evidence="11" type="ORF">MNEG_8619</name>
</gene>
<comment type="catalytic activity">
    <reaction evidence="9">
        <text>adenosine(37) in tRNA + dimethylallyl diphosphate = N(6)-dimethylallyladenosine(37) in tRNA + diphosphate</text>
        <dbReference type="Rhea" id="RHEA:26482"/>
        <dbReference type="Rhea" id="RHEA-COMP:10162"/>
        <dbReference type="Rhea" id="RHEA-COMP:10375"/>
        <dbReference type="ChEBI" id="CHEBI:33019"/>
        <dbReference type="ChEBI" id="CHEBI:57623"/>
        <dbReference type="ChEBI" id="CHEBI:74411"/>
        <dbReference type="ChEBI" id="CHEBI:74415"/>
        <dbReference type="EC" id="2.5.1.75"/>
    </reaction>
</comment>
<feature type="compositionally biased region" description="Basic residues" evidence="10">
    <location>
        <begin position="242"/>
        <end position="257"/>
    </location>
</feature>
<dbReference type="InterPro" id="IPR027417">
    <property type="entry name" value="P-loop_NTPase"/>
</dbReference>
<comment type="cofactor">
    <cofactor evidence="1">
        <name>Mg(2+)</name>
        <dbReference type="ChEBI" id="CHEBI:18420"/>
    </cofactor>
</comment>
<evidence type="ECO:0000256" key="10">
    <source>
        <dbReference type="SAM" id="MobiDB-lite"/>
    </source>
</evidence>
<dbReference type="STRING" id="145388.A0A0D2JJ55"/>
<dbReference type="GeneID" id="25741495"/>
<dbReference type="SUPFAM" id="SSF52540">
    <property type="entry name" value="P-loop containing nucleoside triphosphate hydrolases"/>
    <property type="match status" value="1"/>
</dbReference>
<evidence type="ECO:0000256" key="5">
    <source>
        <dbReference type="ARBA" id="ARBA00022694"/>
    </source>
</evidence>
<dbReference type="AlphaFoldDB" id="A0A0D2JJ55"/>
<keyword evidence="5" id="KW-0819">tRNA processing</keyword>
<keyword evidence="4 11" id="KW-0808">Transferase</keyword>
<feature type="compositionally biased region" description="Gly residues" evidence="10">
    <location>
        <begin position="182"/>
        <end position="199"/>
    </location>
</feature>
<dbReference type="GO" id="GO:0006400">
    <property type="term" value="P:tRNA modification"/>
    <property type="evidence" value="ECO:0007669"/>
    <property type="project" value="TreeGrafter"/>
</dbReference>
<dbReference type="KEGG" id="mng:MNEG_8619"/>